<proteinExistence type="predicted"/>
<dbReference type="GeneID" id="119737744"/>
<accession>A0A914AVV6</accession>
<dbReference type="OrthoDB" id="10109952at2759"/>
<dbReference type="InterPro" id="IPR001299">
    <property type="entry name" value="Ependymin"/>
</dbReference>
<dbReference type="GO" id="GO:0005576">
    <property type="term" value="C:extracellular region"/>
    <property type="evidence" value="ECO:0007669"/>
    <property type="project" value="InterPro"/>
</dbReference>
<evidence type="ECO:0000256" key="1">
    <source>
        <dbReference type="SAM" id="SignalP"/>
    </source>
</evidence>
<dbReference type="GO" id="GO:0007160">
    <property type="term" value="P:cell-matrix adhesion"/>
    <property type="evidence" value="ECO:0007669"/>
    <property type="project" value="InterPro"/>
</dbReference>
<feature type="signal peptide" evidence="1">
    <location>
        <begin position="1"/>
        <end position="22"/>
    </location>
</feature>
<protein>
    <submittedName>
        <fullName evidence="2">Uncharacterized protein</fullName>
    </submittedName>
</protein>
<dbReference type="Proteomes" id="UP000887568">
    <property type="component" value="Unplaced"/>
</dbReference>
<keyword evidence="3" id="KW-1185">Reference proteome</keyword>
<feature type="chain" id="PRO_5037815723" evidence="1">
    <location>
        <begin position="23"/>
        <end position="241"/>
    </location>
</feature>
<dbReference type="Pfam" id="PF00811">
    <property type="entry name" value="Ependymin"/>
    <property type="match status" value="1"/>
</dbReference>
<name>A0A914AVV6_PATMI</name>
<sequence>MACRVASAVVVAVFLLVVQVWAKEPQRCCWISQMYGNFALQQNKELEDGTIVVEETGGEFAYDKTFSAKSFIFTETFENGTQRIGRFVDLFDLGVSYFIEDNQGEQRCLRKRIPARFPENCIPEKAEFFNNVTLGDHALSGNVWELNVFGGGYLFNGSFLVAADYCVPLTNNYVRYDFNQNPPVVNLITAAWADIRLGICDRDKFFHIPDECPQDVMTPFMEKKLKHRQMMEMSFRVDTLM</sequence>
<dbReference type="AlphaFoldDB" id="A0A914AVV6"/>
<dbReference type="EnsemblMetazoa" id="XM_038212307.1">
    <property type="protein sequence ID" value="XP_038068235.1"/>
    <property type="gene ID" value="LOC119737744"/>
</dbReference>
<dbReference type="GO" id="GO:0005764">
    <property type="term" value="C:lysosome"/>
    <property type="evidence" value="ECO:0007669"/>
    <property type="project" value="TreeGrafter"/>
</dbReference>
<dbReference type="GO" id="GO:0005509">
    <property type="term" value="F:calcium ion binding"/>
    <property type="evidence" value="ECO:0007669"/>
    <property type="project" value="InterPro"/>
</dbReference>
<organism evidence="2 3">
    <name type="scientific">Patiria miniata</name>
    <name type="common">Bat star</name>
    <name type="synonym">Asterina miniata</name>
    <dbReference type="NCBI Taxonomy" id="46514"/>
    <lineage>
        <taxon>Eukaryota</taxon>
        <taxon>Metazoa</taxon>
        <taxon>Echinodermata</taxon>
        <taxon>Eleutherozoa</taxon>
        <taxon>Asterozoa</taxon>
        <taxon>Asteroidea</taxon>
        <taxon>Valvatacea</taxon>
        <taxon>Valvatida</taxon>
        <taxon>Asterinidae</taxon>
        <taxon>Patiria</taxon>
    </lineage>
</organism>
<dbReference type="RefSeq" id="XP_038068235.1">
    <property type="nucleotide sequence ID" value="XM_038212307.1"/>
</dbReference>
<reference evidence="2" key="1">
    <citation type="submission" date="2022-11" db="UniProtKB">
        <authorList>
            <consortium name="EnsemblMetazoa"/>
        </authorList>
    </citation>
    <scope>IDENTIFICATION</scope>
</reference>
<evidence type="ECO:0000313" key="2">
    <source>
        <dbReference type="EnsemblMetazoa" id="XP_038068235.1"/>
    </source>
</evidence>
<evidence type="ECO:0000313" key="3">
    <source>
        <dbReference type="Proteomes" id="UP000887568"/>
    </source>
</evidence>
<dbReference type="PANTHER" id="PTHR10697">
    <property type="entry name" value="MAMMALIAN EPENDYMIN-RELATED PROTEIN 1"/>
    <property type="match status" value="1"/>
</dbReference>
<keyword evidence="1" id="KW-0732">Signal</keyword>
<dbReference type="OMA" id="KFFHIPD"/>
<dbReference type="PANTHER" id="PTHR10697:SF13">
    <property type="entry name" value="RICIN B LECTIN DOMAIN-CONTAINING PROTEIN"/>
    <property type="match status" value="1"/>
</dbReference>